<keyword evidence="2" id="KW-1185">Reference proteome</keyword>
<dbReference type="EMBL" id="SPHZ02000001">
    <property type="protein sequence ID" value="KAF0935312.1"/>
    <property type="molecule type" value="Genomic_DNA"/>
</dbReference>
<gene>
    <name evidence="1" type="ORF">E2562_032025</name>
</gene>
<dbReference type="Proteomes" id="UP000479710">
    <property type="component" value="Unassembled WGS sequence"/>
</dbReference>
<comment type="caution">
    <text evidence="1">The sequence shown here is derived from an EMBL/GenBank/DDBJ whole genome shotgun (WGS) entry which is preliminary data.</text>
</comment>
<evidence type="ECO:0000313" key="1">
    <source>
        <dbReference type="EMBL" id="KAF0935312.1"/>
    </source>
</evidence>
<accession>A0A6G1FET4</accession>
<name>A0A6G1FET4_9ORYZ</name>
<sequence>MSSTPPPPWEAEWWYGIRRRPPRDPRLLRRGGHRSSRFMVGMVPSAAAAALDVVPAPAQDALSPLPPRRDQHGDGTARLEMQAGVHPVGSRVGSCICLSTGLSLTLPYHISLPQLIFAASKCKDKLPFTSR</sequence>
<organism evidence="1 2">
    <name type="scientific">Oryza meyeriana var. granulata</name>
    <dbReference type="NCBI Taxonomy" id="110450"/>
    <lineage>
        <taxon>Eukaryota</taxon>
        <taxon>Viridiplantae</taxon>
        <taxon>Streptophyta</taxon>
        <taxon>Embryophyta</taxon>
        <taxon>Tracheophyta</taxon>
        <taxon>Spermatophyta</taxon>
        <taxon>Magnoliopsida</taxon>
        <taxon>Liliopsida</taxon>
        <taxon>Poales</taxon>
        <taxon>Poaceae</taxon>
        <taxon>BOP clade</taxon>
        <taxon>Oryzoideae</taxon>
        <taxon>Oryzeae</taxon>
        <taxon>Oryzinae</taxon>
        <taxon>Oryza</taxon>
        <taxon>Oryza meyeriana</taxon>
    </lineage>
</organism>
<evidence type="ECO:0000313" key="2">
    <source>
        <dbReference type="Proteomes" id="UP000479710"/>
    </source>
</evidence>
<dbReference type="AlphaFoldDB" id="A0A6G1FET4"/>
<proteinExistence type="predicted"/>
<protein>
    <submittedName>
        <fullName evidence="1">Uncharacterized protein</fullName>
    </submittedName>
</protein>
<reference evidence="1 2" key="1">
    <citation type="submission" date="2019-11" db="EMBL/GenBank/DDBJ databases">
        <title>Whole genome sequence of Oryza granulata.</title>
        <authorList>
            <person name="Li W."/>
        </authorList>
    </citation>
    <scope>NUCLEOTIDE SEQUENCE [LARGE SCALE GENOMIC DNA]</scope>
    <source>
        <strain evidence="2">cv. Menghai</strain>
        <tissue evidence="1">Leaf</tissue>
    </source>
</reference>